<reference evidence="1" key="2">
    <citation type="submission" date="2020-09" db="EMBL/GenBank/DDBJ databases">
        <authorList>
            <person name="Sun Q."/>
            <person name="Zhou Y."/>
        </authorList>
    </citation>
    <scope>NUCLEOTIDE SEQUENCE</scope>
    <source>
        <strain evidence="1">CGMCC 4.7278</strain>
    </source>
</reference>
<comment type="caution">
    <text evidence="1">The sequence shown here is derived from an EMBL/GenBank/DDBJ whole genome shotgun (WGS) entry which is preliminary data.</text>
</comment>
<dbReference type="RefSeq" id="WP_188829211.1">
    <property type="nucleotide sequence ID" value="NZ_BMMW01000002.1"/>
</dbReference>
<proteinExistence type="predicted"/>
<dbReference type="EMBL" id="BMMW01000002">
    <property type="protein sequence ID" value="GGK53587.1"/>
    <property type="molecule type" value="Genomic_DNA"/>
</dbReference>
<evidence type="ECO:0000313" key="1">
    <source>
        <dbReference type="EMBL" id="GGK53587.1"/>
    </source>
</evidence>
<protein>
    <recommendedName>
        <fullName evidence="3">TIGR04338 family metallohydrolase</fullName>
    </recommendedName>
</protein>
<dbReference type="NCBIfam" id="TIGR04338">
    <property type="entry name" value="HEXXH_Rv0185"/>
    <property type="match status" value="1"/>
</dbReference>
<name>A0A917V9B0_9NOCA</name>
<dbReference type="AlphaFoldDB" id="A0A917V9B0"/>
<accession>A0A917V9B0</accession>
<evidence type="ECO:0000313" key="2">
    <source>
        <dbReference type="Proteomes" id="UP000612956"/>
    </source>
</evidence>
<organism evidence="1 2">
    <name type="scientific">Nocardia camponoti</name>
    <dbReference type="NCBI Taxonomy" id="1616106"/>
    <lineage>
        <taxon>Bacteria</taxon>
        <taxon>Bacillati</taxon>
        <taxon>Actinomycetota</taxon>
        <taxon>Actinomycetes</taxon>
        <taxon>Mycobacteriales</taxon>
        <taxon>Nocardiaceae</taxon>
        <taxon>Nocardia</taxon>
    </lineage>
</organism>
<keyword evidence="2" id="KW-1185">Reference proteome</keyword>
<reference evidence="1" key="1">
    <citation type="journal article" date="2014" name="Int. J. Syst. Evol. Microbiol.">
        <title>Complete genome sequence of Corynebacterium casei LMG S-19264T (=DSM 44701T), isolated from a smear-ripened cheese.</title>
        <authorList>
            <consortium name="US DOE Joint Genome Institute (JGI-PGF)"/>
            <person name="Walter F."/>
            <person name="Albersmeier A."/>
            <person name="Kalinowski J."/>
            <person name="Ruckert C."/>
        </authorList>
    </citation>
    <scope>NUCLEOTIDE SEQUENCE</scope>
    <source>
        <strain evidence="1">CGMCC 4.7278</strain>
    </source>
</reference>
<dbReference type="InterPro" id="IPR027595">
    <property type="entry name" value="CHP04338"/>
</dbReference>
<evidence type="ECO:0008006" key="3">
    <source>
        <dbReference type="Google" id="ProtNLM"/>
    </source>
</evidence>
<sequence length="167" mass="18245">MGERPRDVQRAKVYDAEQLVRGAFDRADESGFRTVEVFGSQLTLTVERRFASVDSVQDYCDRVLALNWVVAQWNPGAIRVRARAGVSAAHYELESAVLAIPVQGDGRWALRELVVLHELAHHLATGTEAAHGPEFCSRYVELVDGVVGPEAALLLRATYAGCGVKIG</sequence>
<dbReference type="Proteomes" id="UP000612956">
    <property type="component" value="Unassembled WGS sequence"/>
</dbReference>
<gene>
    <name evidence="1" type="ORF">GCM10011591_26760</name>
</gene>